<dbReference type="AlphaFoldDB" id="A0A1M5YP12"/>
<feature type="region of interest" description="Disordered" evidence="1">
    <location>
        <begin position="168"/>
        <end position="201"/>
    </location>
</feature>
<keyword evidence="4" id="KW-1185">Reference proteome</keyword>
<dbReference type="STRING" id="1121409.SAMN02745124_04234"/>
<keyword evidence="2" id="KW-0472">Membrane</keyword>
<name>A0A1M5YP12_9BACT</name>
<dbReference type="InterPro" id="IPR012902">
    <property type="entry name" value="N_methyl_site"/>
</dbReference>
<evidence type="ECO:0000256" key="1">
    <source>
        <dbReference type="SAM" id="MobiDB-lite"/>
    </source>
</evidence>
<protein>
    <recommendedName>
        <fullName evidence="5">Prepilin-type N-terminal cleavage/methylation domain-containing protein</fullName>
    </recommendedName>
</protein>
<dbReference type="Proteomes" id="UP000184139">
    <property type="component" value="Unassembled WGS sequence"/>
</dbReference>
<evidence type="ECO:0000313" key="4">
    <source>
        <dbReference type="Proteomes" id="UP000184139"/>
    </source>
</evidence>
<accession>A0A1M5YP12</accession>
<gene>
    <name evidence="3" type="ORF">SAMN02745124_04234</name>
</gene>
<proteinExistence type="predicted"/>
<evidence type="ECO:0008006" key="5">
    <source>
        <dbReference type="Google" id="ProtNLM"/>
    </source>
</evidence>
<organism evidence="3 4">
    <name type="scientific">Desulfofustis glycolicus DSM 9705</name>
    <dbReference type="NCBI Taxonomy" id="1121409"/>
    <lineage>
        <taxon>Bacteria</taxon>
        <taxon>Pseudomonadati</taxon>
        <taxon>Thermodesulfobacteriota</taxon>
        <taxon>Desulfobulbia</taxon>
        <taxon>Desulfobulbales</taxon>
        <taxon>Desulfocapsaceae</taxon>
        <taxon>Desulfofustis</taxon>
    </lineage>
</organism>
<dbReference type="EMBL" id="FQXS01000044">
    <property type="protein sequence ID" value="SHI13313.1"/>
    <property type="molecule type" value="Genomic_DNA"/>
</dbReference>
<dbReference type="OrthoDB" id="1805755at2"/>
<feature type="transmembrane region" description="Helical" evidence="2">
    <location>
        <begin position="20"/>
        <end position="42"/>
    </location>
</feature>
<dbReference type="InterPro" id="IPR045584">
    <property type="entry name" value="Pilin-like"/>
</dbReference>
<keyword evidence="2" id="KW-1133">Transmembrane helix</keyword>
<dbReference type="SUPFAM" id="SSF54523">
    <property type="entry name" value="Pili subunits"/>
    <property type="match status" value="1"/>
</dbReference>
<evidence type="ECO:0000313" key="3">
    <source>
        <dbReference type="EMBL" id="SHI13313.1"/>
    </source>
</evidence>
<reference evidence="3 4" key="1">
    <citation type="submission" date="2016-11" db="EMBL/GenBank/DDBJ databases">
        <authorList>
            <person name="Jaros S."/>
            <person name="Januszkiewicz K."/>
            <person name="Wedrychowicz H."/>
        </authorList>
    </citation>
    <scope>NUCLEOTIDE SEQUENCE [LARGE SCALE GENOMIC DNA]</scope>
    <source>
        <strain evidence="3 4">DSM 9705</strain>
    </source>
</reference>
<dbReference type="PROSITE" id="PS00409">
    <property type="entry name" value="PROKAR_NTER_METHYL"/>
    <property type="match status" value="1"/>
</dbReference>
<sequence>MAATKERHKERGGRSGGFTLLETVLVIGLLGLLAAMAVPFVGRLDDTERARRTRETMEQIRTALLGDPIDPERLDEHGCPVVFGYVGDLGAWPDLWETPPQYRETAAGTERFDPADPNNLNVFVYRPAGSFGPNGWSWRYAEDLPPSSNSPFRRLTHDEAYNQDHIGGLETENEGQPRGLWTDDPSEDCTEPGPPEREACLNPQLWRGPYLAPPRDRWPADAEHYAKTDADYAALGPATIIGIGEDWEDGDYDPDDGDPGEYGDEKEQFRLLQTDGRLADGWGRALRFFITADPDRPGETLFWVISEGPDRKGTYPKKGEISGITWTIDPDDIMSEAYDEDDACNRDNIVMKVFSRDWRPRLEEREACRRAVTEATLERLRRALVGSQTPAEGGFNDGFTGALCRLPRLFRWEPGDPATLDDDTWDDRDAADGAYTKGSARGLWTDTPNALDSGDDLAAPTAASRGIGWRGPNLPAPFGNGGNEVLRDGWGRELLFFHDAAAAALLVLSRGGDGRFNFLDSDTLPAGAPDETNDYLEPASPTEAVDVSLYNPADTDCENDQGEGCNADNVTLLVTADHSRGAIATLHLLVYNATTGPNGTKTAFYRGWDFGADAPLADPPLSPSAADLTDEDGDGFLDDWYLPSAFVYDETTDPPAVSGTRQLVLWTDSDGDGIPDTDEEGIILPFDLRVQADLAGGLRTVRVDAALHFSPLP</sequence>
<dbReference type="RefSeq" id="WP_073379222.1">
    <property type="nucleotide sequence ID" value="NZ_FQXS01000044.1"/>
</dbReference>
<keyword evidence="2" id="KW-0812">Transmembrane</keyword>
<evidence type="ECO:0000256" key="2">
    <source>
        <dbReference type="SAM" id="Phobius"/>
    </source>
</evidence>